<evidence type="ECO:0000259" key="12">
    <source>
        <dbReference type="Pfam" id="PF02558"/>
    </source>
</evidence>
<dbReference type="NCBIfam" id="TIGR00745">
    <property type="entry name" value="apbA_panE"/>
    <property type="match status" value="1"/>
</dbReference>
<keyword evidence="6 11" id="KW-0566">Pantothenate biosynthesis</keyword>
<dbReference type="SUPFAM" id="SSF51735">
    <property type="entry name" value="NAD(P)-binding Rossmann-fold domains"/>
    <property type="match status" value="1"/>
</dbReference>
<dbReference type="Gene3D" id="1.10.1040.10">
    <property type="entry name" value="N-(1-d-carboxylethyl)-l-norvaline Dehydrogenase, domain 2"/>
    <property type="match status" value="1"/>
</dbReference>
<dbReference type="Pfam" id="PF02558">
    <property type="entry name" value="ApbA"/>
    <property type="match status" value="1"/>
</dbReference>
<dbReference type="Proteomes" id="UP000551878">
    <property type="component" value="Unassembled WGS sequence"/>
</dbReference>
<dbReference type="EC" id="1.1.1.169" evidence="4 11"/>
<dbReference type="GO" id="GO:0050661">
    <property type="term" value="F:NADP binding"/>
    <property type="evidence" value="ECO:0007669"/>
    <property type="project" value="TreeGrafter"/>
</dbReference>
<evidence type="ECO:0000256" key="1">
    <source>
        <dbReference type="ARBA" id="ARBA00002919"/>
    </source>
</evidence>
<comment type="similarity">
    <text evidence="3 11">Belongs to the ketopantoate reductase family.</text>
</comment>
<dbReference type="PANTHER" id="PTHR43765:SF2">
    <property type="entry name" value="2-DEHYDROPANTOATE 2-REDUCTASE"/>
    <property type="match status" value="1"/>
</dbReference>
<keyword evidence="15" id="KW-1185">Reference proteome</keyword>
<comment type="caution">
    <text evidence="14">The sequence shown here is derived from an EMBL/GenBank/DDBJ whole genome shotgun (WGS) entry which is preliminary data.</text>
</comment>
<dbReference type="UniPathway" id="UPA00028">
    <property type="reaction ID" value="UER00004"/>
</dbReference>
<comment type="pathway">
    <text evidence="2 11">Cofactor biosynthesis; (R)-pantothenate biosynthesis; (R)-pantoate from 3-methyl-2-oxobutanoate: step 2/2.</text>
</comment>
<evidence type="ECO:0000256" key="10">
    <source>
        <dbReference type="ARBA" id="ARBA00048793"/>
    </source>
</evidence>
<dbReference type="SUPFAM" id="SSF48179">
    <property type="entry name" value="6-phosphogluconate dehydrogenase C-terminal domain-like"/>
    <property type="match status" value="1"/>
</dbReference>
<feature type="domain" description="Ketopantoate reductase C-terminal" evidence="13">
    <location>
        <begin position="176"/>
        <end position="294"/>
    </location>
</feature>
<dbReference type="InterPro" id="IPR013332">
    <property type="entry name" value="KPR_N"/>
</dbReference>
<dbReference type="GO" id="GO:0008677">
    <property type="term" value="F:2-dehydropantoate 2-reductase activity"/>
    <property type="evidence" value="ECO:0007669"/>
    <property type="project" value="UniProtKB-EC"/>
</dbReference>
<dbReference type="AlphaFoldDB" id="A0A840QLF6"/>
<dbReference type="RefSeq" id="WP_184662657.1">
    <property type="nucleotide sequence ID" value="NZ_JACHHB010000001.1"/>
</dbReference>
<comment type="catalytic activity">
    <reaction evidence="10 11">
        <text>(R)-pantoate + NADP(+) = 2-dehydropantoate + NADPH + H(+)</text>
        <dbReference type="Rhea" id="RHEA:16233"/>
        <dbReference type="ChEBI" id="CHEBI:11561"/>
        <dbReference type="ChEBI" id="CHEBI:15378"/>
        <dbReference type="ChEBI" id="CHEBI:15980"/>
        <dbReference type="ChEBI" id="CHEBI:57783"/>
        <dbReference type="ChEBI" id="CHEBI:58349"/>
        <dbReference type="EC" id="1.1.1.169"/>
    </reaction>
</comment>
<dbReference type="InterPro" id="IPR036291">
    <property type="entry name" value="NAD(P)-bd_dom_sf"/>
</dbReference>
<dbReference type="GO" id="GO:0005737">
    <property type="term" value="C:cytoplasm"/>
    <property type="evidence" value="ECO:0007669"/>
    <property type="project" value="TreeGrafter"/>
</dbReference>
<keyword evidence="7 11" id="KW-0521">NADP</keyword>
<evidence type="ECO:0000313" key="15">
    <source>
        <dbReference type="Proteomes" id="UP000551878"/>
    </source>
</evidence>
<evidence type="ECO:0000256" key="11">
    <source>
        <dbReference type="RuleBase" id="RU362068"/>
    </source>
</evidence>
<sequence length="300" mass="34123">MKVAVIGSGAIGMLVAASLRSHDVTIYVRRKEQMMSIRERGIEVRRERSKEYTYPDCQRFTYDGTWRKADLIIFAMKQYDIQPLLEKLQIDDRQLPACVFLQNGMAHIPLLKGWRSPVVIGVVTHGAMKSNDRVAVHTGEGNLFLGELNKSGEPTAHLLASEMIQGGLKASYEHKIEQSLQQKLVINACINPLTALYDIYNGELLECEEYYSNLQALFYEVIQVIQIESVEEHWETVRRVIQQTANNRSSMSVDLRSNHKTEVDAILGYILEEGRSMSVSLPLVTFLYHSITGMERRQSS</sequence>
<evidence type="ECO:0000256" key="4">
    <source>
        <dbReference type="ARBA" id="ARBA00013014"/>
    </source>
</evidence>
<feature type="domain" description="Ketopantoate reductase N-terminal" evidence="12">
    <location>
        <begin position="3"/>
        <end position="149"/>
    </location>
</feature>
<organism evidence="14 15">
    <name type="scientific">Texcoconibacillus texcoconensis</name>
    <dbReference type="NCBI Taxonomy" id="1095777"/>
    <lineage>
        <taxon>Bacteria</taxon>
        <taxon>Bacillati</taxon>
        <taxon>Bacillota</taxon>
        <taxon>Bacilli</taxon>
        <taxon>Bacillales</taxon>
        <taxon>Bacillaceae</taxon>
        <taxon>Texcoconibacillus</taxon>
    </lineage>
</organism>
<dbReference type="Pfam" id="PF08546">
    <property type="entry name" value="ApbA_C"/>
    <property type="match status" value="1"/>
</dbReference>
<keyword evidence="8 11" id="KW-0560">Oxidoreductase</keyword>
<dbReference type="InterPro" id="IPR013752">
    <property type="entry name" value="KPA_reductase"/>
</dbReference>
<dbReference type="Gene3D" id="3.40.50.720">
    <property type="entry name" value="NAD(P)-binding Rossmann-like Domain"/>
    <property type="match status" value="1"/>
</dbReference>
<evidence type="ECO:0000259" key="13">
    <source>
        <dbReference type="Pfam" id="PF08546"/>
    </source>
</evidence>
<evidence type="ECO:0000256" key="5">
    <source>
        <dbReference type="ARBA" id="ARBA00019465"/>
    </source>
</evidence>
<dbReference type="InterPro" id="IPR050838">
    <property type="entry name" value="Ketopantoate_reductase"/>
</dbReference>
<gene>
    <name evidence="14" type="ORF">HNQ41_000326</name>
</gene>
<evidence type="ECO:0000256" key="8">
    <source>
        <dbReference type="ARBA" id="ARBA00023002"/>
    </source>
</evidence>
<evidence type="ECO:0000313" key="14">
    <source>
        <dbReference type="EMBL" id="MBB5172186.1"/>
    </source>
</evidence>
<dbReference type="InterPro" id="IPR008927">
    <property type="entry name" value="6-PGluconate_DH-like_C_sf"/>
</dbReference>
<name>A0A840QLF6_9BACI</name>
<dbReference type="GO" id="GO:0015940">
    <property type="term" value="P:pantothenate biosynthetic process"/>
    <property type="evidence" value="ECO:0007669"/>
    <property type="project" value="UniProtKB-UniPathway"/>
</dbReference>
<dbReference type="InterPro" id="IPR013328">
    <property type="entry name" value="6PGD_dom2"/>
</dbReference>
<reference evidence="14 15" key="1">
    <citation type="submission" date="2020-08" db="EMBL/GenBank/DDBJ databases">
        <title>Genomic Encyclopedia of Type Strains, Phase IV (KMG-IV): sequencing the most valuable type-strain genomes for metagenomic binning, comparative biology and taxonomic classification.</title>
        <authorList>
            <person name="Goeker M."/>
        </authorList>
    </citation>
    <scope>NUCLEOTIDE SEQUENCE [LARGE SCALE GENOMIC DNA]</scope>
    <source>
        <strain evidence="14 15">DSM 24696</strain>
    </source>
</reference>
<dbReference type="PANTHER" id="PTHR43765">
    <property type="entry name" value="2-DEHYDROPANTOATE 2-REDUCTASE-RELATED"/>
    <property type="match status" value="1"/>
</dbReference>
<protein>
    <recommendedName>
        <fullName evidence="5 11">2-dehydropantoate 2-reductase</fullName>
        <ecNumber evidence="4 11">1.1.1.169</ecNumber>
    </recommendedName>
    <alternativeName>
        <fullName evidence="9 11">Ketopantoate reductase</fullName>
    </alternativeName>
</protein>
<proteinExistence type="inferred from homology"/>
<evidence type="ECO:0000256" key="3">
    <source>
        <dbReference type="ARBA" id="ARBA00007870"/>
    </source>
</evidence>
<accession>A0A840QLF6</accession>
<evidence type="ECO:0000256" key="6">
    <source>
        <dbReference type="ARBA" id="ARBA00022655"/>
    </source>
</evidence>
<dbReference type="EMBL" id="JACHHB010000001">
    <property type="protein sequence ID" value="MBB5172186.1"/>
    <property type="molecule type" value="Genomic_DNA"/>
</dbReference>
<evidence type="ECO:0000256" key="9">
    <source>
        <dbReference type="ARBA" id="ARBA00032024"/>
    </source>
</evidence>
<dbReference type="InterPro" id="IPR003710">
    <property type="entry name" value="ApbA"/>
</dbReference>
<evidence type="ECO:0000256" key="7">
    <source>
        <dbReference type="ARBA" id="ARBA00022857"/>
    </source>
</evidence>
<evidence type="ECO:0000256" key="2">
    <source>
        <dbReference type="ARBA" id="ARBA00004994"/>
    </source>
</evidence>
<comment type="function">
    <text evidence="1 11">Catalyzes the NADPH-dependent reduction of ketopantoate into pantoic acid.</text>
</comment>